<dbReference type="CDD" id="cd00118">
    <property type="entry name" value="LysM"/>
    <property type="match status" value="1"/>
</dbReference>
<evidence type="ECO:0000313" key="7">
    <source>
        <dbReference type="Proteomes" id="UP001339962"/>
    </source>
</evidence>
<reference evidence="5 7" key="2">
    <citation type="submission" date="2023-03" db="EMBL/GenBank/DDBJ databases">
        <title>Bacillus Genome Sequencing.</title>
        <authorList>
            <person name="Dunlap C."/>
        </authorList>
    </citation>
    <scope>NUCLEOTIDE SEQUENCE [LARGE SCALE GENOMIC DNA]</scope>
    <source>
        <strain evidence="5 7">NRS-38</strain>
    </source>
</reference>
<evidence type="ECO:0000259" key="3">
    <source>
        <dbReference type="PROSITE" id="PS51782"/>
    </source>
</evidence>
<evidence type="ECO:0000313" key="6">
    <source>
        <dbReference type="Proteomes" id="UP001213979"/>
    </source>
</evidence>
<evidence type="ECO:0000313" key="4">
    <source>
        <dbReference type="EMBL" id="MDE8562406.1"/>
    </source>
</evidence>
<dbReference type="EMBL" id="JAQOTG010000001">
    <property type="protein sequence ID" value="MDE8562406.1"/>
    <property type="molecule type" value="Genomic_DNA"/>
</dbReference>
<dbReference type="InterPro" id="IPR018392">
    <property type="entry name" value="LysM"/>
</dbReference>
<keyword evidence="2" id="KW-0472">Membrane</keyword>
<sequence length="192" mass="22757">MKHAYDQAELLRQQTNDWRQPEKKMDVLALPSRSEVHKRKRTKQKKKKRKWKIKYPLIRLLFVFFILLPVTILIVHHLYDDDLPVVTVQTSSSYEPIDIEREQSESEKIPKRPTQQKTIVKSDTENSEAAEKKQEKPQVTTHVVKENETLFSIAMDYYKTEKGMEIIKKWNHLQTSQLHKGQVLQIPNISLK</sequence>
<keyword evidence="2" id="KW-1133">Transmembrane helix</keyword>
<feature type="compositionally biased region" description="Basic and acidic residues" evidence="1">
    <location>
        <begin position="101"/>
        <end position="110"/>
    </location>
</feature>
<dbReference type="InterPro" id="IPR036779">
    <property type="entry name" value="LysM_dom_sf"/>
</dbReference>
<evidence type="ECO:0000313" key="5">
    <source>
        <dbReference type="EMBL" id="MED5052033.1"/>
    </source>
</evidence>
<evidence type="ECO:0000256" key="1">
    <source>
        <dbReference type="SAM" id="MobiDB-lite"/>
    </source>
</evidence>
<evidence type="ECO:0000256" key="2">
    <source>
        <dbReference type="SAM" id="Phobius"/>
    </source>
</evidence>
<keyword evidence="2" id="KW-0812">Transmembrane</keyword>
<reference evidence="4 6" key="1">
    <citation type="submission" date="2023-01" db="EMBL/GenBank/DDBJ databases">
        <title>Genome-based reclassification of Anoxybacillus geothermalis as a later heterotypic synonym of Anoxybacillus rupiensis.</title>
        <authorList>
            <person name="Inan Bektas K."/>
            <person name="Canakci S."/>
            <person name="Belduz A.A."/>
            <person name="Guler H.H."/>
        </authorList>
    </citation>
    <scope>NUCLEOTIDE SEQUENCE [LARGE SCALE GENOMIC DNA]</scope>
    <source>
        <strain evidence="4 6">DSM 17127</strain>
    </source>
</reference>
<dbReference type="Proteomes" id="UP001339962">
    <property type="component" value="Unassembled WGS sequence"/>
</dbReference>
<feature type="compositionally biased region" description="Basic and acidic residues" evidence="1">
    <location>
        <begin position="120"/>
        <end position="136"/>
    </location>
</feature>
<keyword evidence="6" id="KW-1185">Reference proteome</keyword>
<dbReference type="PROSITE" id="PS51782">
    <property type="entry name" value="LYSM"/>
    <property type="match status" value="1"/>
</dbReference>
<dbReference type="SMART" id="SM00257">
    <property type="entry name" value="LysM"/>
    <property type="match status" value="1"/>
</dbReference>
<dbReference type="AlphaFoldDB" id="A0ABD5IVZ1"/>
<feature type="transmembrane region" description="Helical" evidence="2">
    <location>
        <begin position="57"/>
        <end position="79"/>
    </location>
</feature>
<dbReference type="Proteomes" id="UP001213979">
    <property type="component" value="Unassembled WGS sequence"/>
</dbReference>
<gene>
    <name evidence="5" type="ORF">P9850_09235</name>
    <name evidence="4" type="ORF">PNH38_00755</name>
</gene>
<proteinExistence type="predicted"/>
<comment type="caution">
    <text evidence="5">The sequence shown here is derived from an EMBL/GenBank/DDBJ whole genome shotgun (WGS) entry which is preliminary data.</text>
</comment>
<protein>
    <submittedName>
        <fullName evidence="5">LysM peptidoglycan-binding domain-containing protein</fullName>
    </submittedName>
</protein>
<feature type="domain" description="LysM" evidence="3">
    <location>
        <begin position="140"/>
        <end position="186"/>
    </location>
</feature>
<dbReference type="EMBL" id="JARTLI010000013">
    <property type="protein sequence ID" value="MED5052033.1"/>
    <property type="molecule type" value="Genomic_DNA"/>
</dbReference>
<accession>A0ABD5IVZ1</accession>
<feature type="region of interest" description="Disordered" evidence="1">
    <location>
        <begin position="101"/>
        <end position="139"/>
    </location>
</feature>
<dbReference type="Pfam" id="PF01476">
    <property type="entry name" value="LysM"/>
    <property type="match status" value="1"/>
</dbReference>
<dbReference type="SUPFAM" id="SSF54106">
    <property type="entry name" value="LysM domain"/>
    <property type="match status" value="1"/>
</dbReference>
<dbReference type="Gene3D" id="3.10.350.10">
    <property type="entry name" value="LysM domain"/>
    <property type="match status" value="1"/>
</dbReference>
<organism evidence="5 7">
    <name type="scientific">Anoxybacteroides rupiense</name>
    <dbReference type="NCBI Taxonomy" id="311460"/>
    <lineage>
        <taxon>Bacteria</taxon>
        <taxon>Bacillati</taxon>
        <taxon>Bacillota</taxon>
        <taxon>Bacilli</taxon>
        <taxon>Bacillales</taxon>
        <taxon>Anoxybacillaceae</taxon>
        <taxon>Anoxybacteroides</taxon>
    </lineage>
</organism>
<dbReference type="RefSeq" id="WP_066145532.1">
    <property type="nucleotide sequence ID" value="NZ_JACIDF010000002.1"/>
</dbReference>
<name>A0ABD5IVZ1_9BACL</name>